<dbReference type="EMBL" id="AWSI01000041">
    <property type="protein sequence ID" value="ERH29760.1"/>
    <property type="molecule type" value="Genomic_DNA"/>
</dbReference>
<dbReference type="PATRIC" id="fig|1321816.3.peg.1377"/>
<evidence type="ECO:0000313" key="2">
    <source>
        <dbReference type="Proteomes" id="UP000016519"/>
    </source>
</evidence>
<sequence length="90" mass="10129">MCKPRTVDAVKYKGGLLFDSYPDWLIDMMREEDLTPAGADALWVGTGMGLRRLKDGDYILHNLSTLKTDVMRGDVFVSDYMPVVVNQGEE</sequence>
<evidence type="ECO:0000313" key="1">
    <source>
        <dbReference type="EMBL" id="ERH29760.1"/>
    </source>
</evidence>
<name>U1QQF4_9BIFI</name>
<organism evidence="1 2">
    <name type="scientific">Alloscardovia omnicolens F0580</name>
    <dbReference type="NCBI Taxonomy" id="1321816"/>
    <lineage>
        <taxon>Bacteria</taxon>
        <taxon>Bacillati</taxon>
        <taxon>Actinomycetota</taxon>
        <taxon>Actinomycetes</taxon>
        <taxon>Bifidobacteriales</taxon>
        <taxon>Bifidobacteriaceae</taxon>
        <taxon>Alloscardovia</taxon>
    </lineage>
</organism>
<dbReference type="HOGENOM" id="CLU_2434371_0_0_11"/>
<dbReference type="Proteomes" id="UP000016519">
    <property type="component" value="Unassembled WGS sequence"/>
</dbReference>
<keyword evidence="2" id="KW-1185">Reference proteome</keyword>
<accession>U1QQF4</accession>
<dbReference type="AlphaFoldDB" id="U1QQF4"/>
<reference evidence="1 2" key="1">
    <citation type="submission" date="2013-08" db="EMBL/GenBank/DDBJ databases">
        <authorList>
            <person name="Weinstock G."/>
            <person name="Sodergren E."/>
            <person name="Wylie T."/>
            <person name="Fulton L."/>
            <person name="Fulton R."/>
            <person name="Fronick C."/>
            <person name="O'Laughlin M."/>
            <person name="Godfrey J."/>
            <person name="Miner T."/>
            <person name="Herter B."/>
            <person name="Appelbaum E."/>
            <person name="Cordes M."/>
            <person name="Lek S."/>
            <person name="Wollam A."/>
            <person name="Pepin K.H."/>
            <person name="Palsikar V.B."/>
            <person name="Mitreva M."/>
            <person name="Wilson R.K."/>
        </authorList>
    </citation>
    <scope>NUCLEOTIDE SEQUENCE [LARGE SCALE GENOMIC DNA]</scope>
    <source>
        <strain evidence="1 2">F0580</strain>
    </source>
</reference>
<proteinExistence type="predicted"/>
<gene>
    <name evidence="1" type="ORF">HMPREF9244_01560</name>
</gene>
<comment type="caution">
    <text evidence="1">The sequence shown here is derived from an EMBL/GenBank/DDBJ whole genome shotgun (WGS) entry which is preliminary data.</text>
</comment>
<protein>
    <submittedName>
        <fullName evidence="1">Uncharacterized protein</fullName>
    </submittedName>
</protein>